<comment type="function">
    <text evidence="12">RNA polymerase that catalyzes the synthesis of short RNA molecules used as primers for DNA polymerase during DNA replication.</text>
</comment>
<evidence type="ECO:0000256" key="2">
    <source>
        <dbReference type="ARBA" id="ARBA00022515"/>
    </source>
</evidence>
<keyword evidence="9" id="KW-0460">Magnesium</keyword>
<evidence type="ECO:0000256" key="9">
    <source>
        <dbReference type="ARBA" id="ARBA00022842"/>
    </source>
</evidence>
<dbReference type="GO" id="GO:0003677">
    <property type="term" value="F:DNA binding"/>
    <property type="evidence" value="ECO:0007669"/>
    <property type="project" value="UniProtKB-KW"/>
</dbReference>
<evidence type="ECO:0000256" key="10">
    <source>
        <dbReference type="ARBA" id="ARBA00023125"/>
    </source>
</evidence>
<dbReference type="GO" id="GO:0006269">
    <property type="term" value="P:DNA replication, synthesis of primer"/>
    <property type="evidence" value="ECO:0007669"/>
    <property type="project" value="UniProtKB-UniRule"/>
</dbReference>
<name>A0A8S8X834_9PROT</name>
<feature type="zinc finger region" description="CHC2-type" evidence="12">
    <location>
        <begin position="38"/>
        <end position="62"/>
    </location>
</feature>
<dbReference type="InterPro" id="IPR034151">
    <property type="entry name" value="TOPRIM_DnaG_bac"/>
</dbReference>
<evidence type="ECO:0000256" key="8">
    <source>
        <dbReference type="ARBA" id="ARBA00022833"/>
    </source>
</evidence>
<dbReference type="PANTHER" id="PTHR30313">
    <property type="entry name" value="DNA PRIMASE"/>
    <property type="match status" value="1"/>
</dbReference>
<evidence type="ECO:0000256" key="1">
    <source>
        <dbReference type="ARBA" id="ARBA00022478"/>
    </source>
</evidence>
<gene>
    <name evidence="12 15" type="primary">dnaG</name>
    <name evidence="15" type="ORF">TMPK1_18000</name>
</gene>
<evidence type="ECO:0000256" key="6">
    <source>
        <dbReference type="ARBA" id="ARBA00022723"/>
    </source>
</evidence>
<evidence type="ECO:0000256" key="3">
    <source>
        <dbReference type="ARBA" id="ARBA00022679"/>
    </source>
</evidence>
<feature type="region of interest" description="Disordered" evidence="13">
    <location>
        <begin position="429"/>
        <end position="450"/>
    </location>
</feature>
<dbReference type="GO" id="GO:0000428">
    <property type="term" value="C:DNA-directed RNA polymerase complex"/>
    <property type="evidence" value="ECO:0007669"/>
    <property type="project" value="UniProtKB-KW"/>
</dbReference>
<keyword evidence="16" id="KW-1185">Reference proteome</keyword>
<dbReference type="EC" id="2.7.7.101" evidence="12"/>
<dbReference type="PANTHER" id="PTHR30313:SF2">
    <property type="entry name" value="DNA PRIMASE"/>
    <property type="match status" value="1"/>
</dbReference>
<comment type="subunit">
    <text evidence="12">Monomer. Interacts with DnaB.</text>
</comment>
<reference evidence="15" key="1">
    <citation type="submission" date="2021-02" db="EMBL/GenBank/DDBJ databases">
        <title>Genome sequence of Rhodospirillales sp. strain TMPK1 isolated from soil.</title>
        <authorList>
            <person name="Nakai R."/>
            <person name="Kusada H."/>
            <person name="Tamaki H."/>
        </authorList>
    </citation>
    <scope>NUCLEOTIDE SEQUENCE</scope>
    <source>
        <strain evidence="15">TMPK1</strain>
    </source>
</reference>
<comment type="domain">
    <text evidence="12">Contains an N-terminal zinc-binding domain, a central core domain that contains the primase activity, and a C-terminal DnaB-binding domain.</text>
</comment>
<dbReference type="RefSeq" id="WP_420242665.1">
    <property type="nucleotide sequence ID" value="NZ_BOPV01000001.1"/>
</dbReference>
<comment type="similarity">
    <text evidence="12">Belongs to the DnaG primase family.</text>
</comment>
<dbReference type="Proteomes" id="UP000681075">
    <property type="component" value="Unassembled WGS sequence"/>
</dbReference>
<feature type="domain" description="Toprim" evidence="14">
    <location>
        <begin position="254"/>
        <end position="340"/>
    </location>
</feature>
<dbReference type="FunFam" id="3.90.580.10:FF:000001">
    <property type="entry name" value="DNA primase"/>
    <property type="match status" value="1"/>
</dbReference>
<evidence type="ECO:0000259" key="14">
    <source>
        <dbReference type="PROSITE" id="PS50880"/>
    </source>
</evidence>
<evidence type="ECO:0000256" key="7">
    <source>
        <dbReference type="ARBA" id="ARBA00022771"/>
    </source>
</evidence>
<dbReference type="Gene3D" id="3.90.980.10">
    <property type="entry name" value="DNA primase, catalytic core, N-terminal domain"/>
    <property type="match status" value="1"/>
</dbReference>
<dbReference type="InterPro" id="IPR002694">
    <property type="entry name" value="Znf_CHC2"/>
</dbReference>
<dbReference type="CDD" id="cd03364">
    <property type="entry name" value="TOPRIM_DnaG_primases"/>
    <property type="match status" value="1"/>
</dbReference>
<dbReference type="Pfam" id="PF08275">
    <property type="entry name" value="DNAG_N"/>
    <property type="match status" value="1"/>
</dbReference>
<keyword evidence="1 12" id="KW-0240">DNA-directed RNA polymerase</keyword>
<dbReference type="PROSITE" id="PS50880">
    <property type="entry name" value="TOPRIM"/>
    <property type="match status" value="1"/>
</dbReference>
<evidence type="ECO:0000313" key="16">
    <source>
        <dbReference type="Proteomes" id="UP000681075"/>
    </source>
</evidence>
<comment type="caution">
    <text evidence="15">The sequence shown here is derived from an EMBL/GenBank/DDBJ whole genome shotgun (WGS) entry which is preliminary data.</text>
</comment>
<dbReference type="InterPro" id="IPR013264">
    <property type="entry name" value="DNAG_N"/>
</dbReference>
<dbReference type="AlphaFoldDB" id="A0A8S8X834"/>
<keyword evidence="8 12" id="KW-0862">Zinc</keyword>
<evidence type="ECO:0000256" key="12">
    <source>
        <dbReference type="HAMAP-Rule" id="MF_00974"/>
    </source>
</evidence>
<evidence type="ECO:0000256" key="11">
    <source>
        <dbReference type="ARBA" id="ARBA00023163"/>
    </source>
</evidence>
<comment type="cofactor">
    <cofactor evidence="12">
        <name>Zn(2+)</name>
        <dbReference type="ChEBI" id="CHEBI:29105"/>
    </cofactor>
    <text evidence="12">Binds 1 zinc ion per monomer.</text>
</comment>
<feature type="compositionally biased region" description="Low complexity" evidence="13">
    <location>
        <begin position="440"/>
        <end position="449"/>
    </location>
</feature>
<dbReference type="GO" id="GO:0008270">
    <property type="term" value="F:zinc ion binding"/>
    <property type="evidence" value="ECO:0007669"/>
    <property type="project" value="UniProtKB-UniRule"/>
</dbReference>
<keyword evidence="3 12" id="KW-0808">Transferase</keyword>
<comment type="catalytic activity">
    <reaction evidence="12">
        <text>ssDNA + n NTP = ssDNA/pppN(pN)n-1 hybrid + (n-1) diphosphate.</text>
        <dbReference type="EC" id="2.7.7.101"/>
    </reaction>
</comment>
<dbReference type="SMART" id="SM00400">
    <property type="entry name" value="ZnF_CHCC"/>
    <property type="match status" value="1"/>
</dbReference>
<dbReference type="EMBL" id="BOPV01000001">
    <property type="protein sequence ID" value="GIL39563.1"/>
    <property type="molecule type" value="Genomic_DNA"/>
</dbReference>
<dbReference type="SUPFAM" id="SSF56731">
    <property type="entry name" value="DNA primase core"/>
    <property type="match status" value="1"/>
</dbReference>
<evidence type="ECO:0000313" key="15">
    <source>
        <dbReference type="EMBL" id="GIL39563.1"/>
    </source>
</evidence>
<keyword evidence="10 12" id="KW-0238">DNA-binding</keyword>
<keyword evidence="7 12" id="KW-0863">Zinc-finger</keyword>
<organism evidence="15 16">
    <name type="scientific">Roseiterribacter gracilis</name>
    <dbReference type="NCBI Taxonomy" id="2812848"/>
    <lineage>
        <taxon>Bacteria</taxon>
        <taxon>Pseudomonadati</taxon>
        <taxon>Pseudomonadota</taxon>
        <taxon>Alphaproteobacteria</taxon>
        <taxon>Rhodospirillales</taxon>
        <taxon>Roseiterribacteraceae</taxon>
        <taxon>Roseiterribacter</taxon>
    </lineage>
</organism>
<dbReference type="InterPro" id="IPR036977">
    <property type="entry name" value="DNA_primase_Znf_CHC2"/>
</dbReference>
<evidence type="ECO:0000256" key="13">
    <source>
        <dbReference type="SAM" id="MobiDB-lite"/>
    </source>
</evidence>
<dbReference type="Gene3D" id="3.40.1360.10">
    <property type="match status" value="1"/>
</dbReference>
<dbReference type="SUPFAM" id="SSF57783">
    <property type="entry name" value="Zinc beta-ribbon"/>
    <property type="match status" value="1"/>
</dbReference>
<keyword evidence="6 12" id="KW-0479">Metal-binding</keyword>
<dbReference type="InterPro" id="IPR030846">
    <property type="entry name" value="DnaG_bac"/>
</dbReference>
<dbReference type="GO" id="GO:0003899">
    <property type="term" value="F:DNA-directed RNA polymerase activity"/>
    <property type="evidence" value="ECO:0007669"/>
    <property type="project" value="UniProtKB-UniRule"/>
</dbReference>
<protein>
    <recommendedName>
        <fullName evidence="12">DNA primase</fullName>
        <ecNumber evidence="12">2.7.7.101</ecNumber>
    </recommendedName>
</protein>
<dbReference type="FunFam" id="3.40.1360.10:FF:000002">
    <property type="entry name" value="DNA primase"/>
    <property type="match status" value="1"/>
</dbReference>
<dbReference type="Pfam" id="PF01807">
    <property type="entry name" value="Zn_ribbon_DnaG"/>
    <property type="match status" value="1"/>
</dbReference>
<dbReference type="NCBIfam" id="TIGR01391">
    <property type="entry name" value="dnaG"/>
    <property type="match status" value="1"/>
</dbReference>
<dbReference type="InterPro" id="IPR006295">
    <property type="entry name" value="DNA_primase_DnaG"/>
</dbReference>
<evidence type="ECO:0000256" key="4">
    <source>
        <dbReference type="ARBA" id="ARBA00022695"/>
    </source>
</evidence>
<dbReference type="InterPro" id="IPR050219">
    <property type="entry name" value="DnaG_primase"/>
</dbReference>
<keyword evidence="5 12" id="KW-0235">DNA replication</keyword>
<dbReference type="InterPro" id="IPR037068">
    <property type="entry name" value="DNA_primase_core_N_sf"/>
</dbReference>
<sequence length="616" mass="67390">MALPPAFLDELRARVPLSELIGRKLRLQRAGREWKAPCPFHNEKTPSFYVNDQKAFFHCFGCGAHGDVVGFLMRHDNLSFPDAVEQLAALAGLEVPRPSPQERQRFERQKTLYDVLEAACAWFEQQLRAPHGRAALEYLRGRGLDDDTIAQFRLGWAPADASLLGAAMRKLGHEDAELIELQLIRASDHGGAPYSFFRNRVLFPVADRRGRVVAFGGRILDGDGPKYVNSPEHPLFHKGHVLYGLSRARGSRDAIPIVVEGYMDVIALQRAGFEGAVAPLGTALTEAQLGELWRLDPSGTRAPVLCFDGDAAGRRAAERAIARALPLVSADRTIRVAFLPPGEDPDTMVRSGGAAAMQRVLAEAKSLVDALWDTTLRDRARETPEQRAGVRRALDEAVATIADKTCQSLYRQEIRTRWDEAFPWRSAFVPRGKDGGKPGKGPSIKPSSLKTRRHQLVRLRDRLLLGAIILRPAFWEEVSAHLAEAALPDPVEQQLKVLVQDRLEADSGLDAPGLWLHLDHHGLASAATSLLDLTVATVPRLKHQDAEEARAQVRELLLLDHRLAMEGEIAAATKAPGSGADPALERISAITREKTGLIEGDADAAVTGGETGTSHG</sequence>
<dbReference type="Pfam" id="PF13662">
    <property type="entry name" value="Toprim_4"/>
    <property type="match status" value="1"/>
</dbReference>
<dbReference type="GO" id="GO:0005737">
    <property type="term" value="C:cytoplasm"/>
    <property type="evidence" value="ECO:0007669"/>
    <property type="project" value="TreeGrafter"/>
</dbReference>
<dbReference type="InterPro" id="IPR006171">
    <property type="entry name" value="TOPRIM_dom"/>
</dbReference>
<dbReference type="Gene3D" id="3.90.580.10">
    <property type="entry name" value="Zinc finger, CHC2-type domain"/>
    <property type="match status" value="1"/>
</dbReference>
<proteinExistence type="inferred from homology"/>
<evidence type="ECO:0000256" key="5">
    <source>
        <dbReference type="ARBA" id="ARBA00022705"/>
    </source>
</evidence>
<keyword evidence="2 12" id="KW-0639">Primosome</keyword>
<keyword evidence="11 12" id="KW-0804">Transcription</keyword>
<keyword evidence="4 12" id="KW-0548">Nucleotidyltransferase</keyword>
<dbReference type="GO" id="GO:1990077">
    <property type="term" value="C:primosome complex"/>
    <property type="evidence" value="ECO:0007669"/>
    <property type="project" value="UniProtKB-KW"/>
</dbReference>
<accession>A0A8S8X834</accession>
<dbReference type="HAMAP" id="MF_00974">
    <property type="entry name" value="DNA_primase_DnaG"/>
    <property type="match status" value="1"/>
</dbReference>
<dbReference type="SMART" id="SM00493">
    <property type="entry name" value="TOPRIM"/>
    <property type="match status" value="1"/>
</dbReference>